<sequence length="59" mass="5868">MATPEEDRADGADGADEVGAPVDGTAAETVPAGRERAGIPEQQSAGRTADEEAGEGART</sequence>
<organism evidence="2 3">
    <name type="scientific">Streptomyces griseoaurantiacus</name>
    <dbReference type="NCBI Taxonomy" id="68213"/>
    <lineage>
        <taxon>Bacteria</taxon>
        <taxon>Bacillati</taxon>
        <taxon>Actinomycetota</taxon>
        <taxon>Actinomycetes</taxon>
        <taxon>Kitasatosporales</taxon>
        <taxon>Streptomycetaceae</taxon>
        <taxon>Streptomyces</taxon>
        <taxon>Streptomyces aurantiacus group</taxon>
    </lineage>
</organism>
<feature type="region of interest" description="Disordered" evidence="1">
    <location>
        <begin position="1"/>
        <end position="59"/>
    </location>
</feature>
<reference evidence="2" key="1">
    <citation type="submission" date="2022-10" db="EMBL/GenBank/DDBJ databases">
        <title>The complete genomes of actinobacterial strains from the NBC collection.</title>
        <authorList>
            <person name="Joergensen T.S."/>
            <person name="Alvarez Arevalo M."/>
            <person name="Sterndorff E.B."/>
            <person name="Faurdal D."/>
            <person name="Vuksanovic O."/>
            <person name="Mourched A.-S."/>
            <person name="Charusanti P."/>
            <person name="Shaw S."/>
            <person name="Blin K."/>
            <person name="Weber T."/>
        </authorList>
    </citation>
    <scope>NUCLEOTIDE SEQUENCE</scope>
    <source>
        <strain evidence="2">NBC_00489</strain>
    </source>
</reference>
<name>A0ABZ1V1W3_9ACTN</name>
<evidence type="ECO:0000313" key="3">
    <source>
        <dbReference type="Proteomes" id="UP001432161"/>
    </source>
</evidence>
<proteinExistence type="predicted"/>
<keyword evidence="3" id="KW-1185">Reference proteome</keyword>
<dbReference type="Proteomes" id="UP001432161">
    <property type="component" value="Chromosome"/>
</dbReference>
<gene>
    <name evidence="2" type="ORF">OHN36_07730</name>
</gene>
<feature type="compositionally biased region" description="Basic and acidic residues" evidence="1">
    <location>
        <begin position="1"/>
        <end position="11"/>
    </location>
</feature>
<protein>
    <submittedName>
        <fullName evidence="2">Gliding motility protein</fullName>
    </submittedName>
</protein>
<evidence type="ECO:0000313" key="2">
    <source>
        <dbReference type="EMBL" id="WUR37081.1"/>
    </source>
</evidence>
<accession>A0ABZ1V1W3</accession>
<evidence type="ECO:0000256" key="1">
    <source>
        <dbReference type="SAM" id="MobiDB-lite"/>
    </source>
</evidence>
<dbReference type="EMBL" id="CP108330">
    <property type="protein sequence ID" value="WUR37081.1"/>
    <property type="molecule type" value="Genomic_DNA"/>
</dbReference>